<evidence type="ECO:0000313" key="2">
    <source>
        <dbReference type="Proteomes" id="UP000198741"/>
    </source>
</evidence>
<dbReference type="STRING" id="1090615.SAMN04515671_3253"/>
<dbReference type="AlphaFoldDB" id="A0A1H0QVJ0"/>
<organism evidence="1 2">
    <name type="scientific">Nakamurella panacisegetis</name>
    <dbReference type="NCBI Taxonomy" id="1090615"/>
    <lineage>
        <taxon>Bacteria</taxon>
        <taxon>Bacillati</taxon>
        <taxon>Actinomycetota</taxon>
        <taxon>Actinomycetes</taxon>
        <taxon>Nakamurellales</taxon>
        <taxon>Nakamurellaceae</taxon>
        <taxon>Nakamurella</taxon>
    </lineage>
</organism>
<proteinExistence type="predicted"/>
<evidence type="ECO:0000313" key="1">
    <source>
        <dbReference type="EMBL" id="SDP20718.1"/>
    </source>
</evidence>
<accession>A0A1H0QVJ0</accession>
<name>A0A1H0QVJ0_9ACTN</name>
<gene>
    <name evidence="1" type="ORF">SAMN04515671_3253</name>
</gene>
<dbReference type="RefSeq" id="WP_269457450.1">
    <property type="nucleotide sequence ID" value="NZ_LT629710.1"/>
</dbReference>
<dbReference type="EMBL" id="LT629710">
    <property type="protein sequence ID" value="SDP20718.1"/>
    <property type="molecule type" value="Genomic_DNA"/>
</dbReference>
<dbReference type="Proteomes" id="UP000198741">
    <property type="component" value="Chromosome I"/>
</dbReference>
<keyword evidence="2" id="KW-1185">Reference proteome</keyword>
<sequence length="44" mass="4564">MTLPGLMAGEVSVVVPAELDRERTLMTAEVGELEAALGPSPRGI</sequence>
<protein>
    <submittedName>
        <fullName evidence="1">Uncharacterized protein</fullName>
    </submittedName>
</protein>
<reference evidence="1 2" key="1">
    <citation type="submission" date="2016-10" db="EMBL/GenBank/DDBJ databases">
        <authorList>
            <person name="de Groot N.N."/>
        </authorList>
    </citation>
    <scope>NUCLEOTIDE SEQUENCE [LARGE SCALE GENOMIC DNA]</scope>
    <source>
        <strain evidence="2">P4-7,KCTC 19426,CECT 7604</strain>
    </source>
</reference>